<dbReference type="AlphaFoldDB" id="A0A5N7CCZ8"/>
<feature type="transmembrane region" description="Helical" evidence="1">
    <location>
        <begin position="20"/>
        <end position="41"/>
    </location>
</feature>
<dbReference type="EMBL" id="ML735240">
    <property type="protein sequence ID" value="KAE8392031.1"/>
    <property type="molecule type" value="Genomic_DNA"/>
</dbReference>
<name>A0A5N7CCZ8_PETAA</name>
<accession>A0A5N7CCZ8</accession>
<proteinExistence type="predicted"/>
<keyword evidence="1" id="KW-0472">Membrane</keyword>
<gene>
    <name evidence="2" type="ORF">BDV23DRAFT_59782</name>
</gene>
<evidence type="ECO:0000256" key="1">
    <source>
        <dbReference type="SAM" id="Phobius"/>
    </source>
</evidence>
<evidence type="ECO:0000313" key="2">
    <source>
        <dbReference type="EMBL" id="KAE8392031.1"/>
    </source>
</evidence>
<keyword evidence="1" id="KW-1133">Transmembrane helix</keyword>
<sequence>MARWTGFWELGFWSGLIWSRFFGIIYHIFIIYLLCIICLLFPHLLPCYIIPHIHLISAELSPLLSPVFPCFLCPNTYPL</sequence>
<organism evidence="2">
    <name type="scientific">Petromyces alliaceus</name>
    <name type="common">Aspergillus alliaceus</name>
    <dbReference type="NCBI Taxonomy" id="209559"/>
    <lineage>
        <taxon>Eukaryota</taxon>
        <taxon>Fungi</taxon>
        <taxon>Dikarya</taxon>
        <taxon>Ascomycota</taxon>
        <taxon>Pezizomycotina</taxon>
        <taxon>Eurotiomycetes</taxon>
        <taxon>Eurotiomycetidae</taxon>
        <taxon>Eurotiales</taxon>
        <taxon>Aspergillaceae</taxon>
        <taxon>Aspergillus</taxon>
        <taxon>Aspergillus subgen. Circumdati</taxon>
    </lineage>
</organism>
<reference evidence="2" key="1">
    <citation type="submission" date="2019-04" db="EMBL/GenBank/DDBJ databases">
        <title>Friends and foes A comparative genomics studyof 23 Aspergillus species from section Flavi.</title>
        <authorList>
            <consortium name="DOE Joint Genome Institute"/>
            <person name="Kjaerbolling I."/>
            <person name="Vesth T."/>
            <person name="Frisvad J.C."/>
            <person name="Nybo J.L."/>
            <person name="Theobald S."/>
            <person name="Kildgaard S."/>
            <person name="Isbrandt T."/>
            <person name="Kuo A."/>
            <person name="Sato A."/>
            <person name="Lyhne E.K."/>
            <person name="Kogle M.E."/>
            <person name="Wiebenga A."/>
            <person name="Kun R.S."/>
            <person name="Lubbers R.J."/>
            <person name="Makela M.R."/>
            <person name="Barry K."/>
            <person name="Chovatia M."/>
            <person name="Clum A."/>
            <person name="Daum C."/>
            <person name="Haridas S."/>
            <person name="He G."/>
            <person name="LaButti K."/>
            <person name="Lipzen A."/>
            <person name="Mondo S."/>
            <person name="Riley R."/>
            <person name="Salamov A."/>
            <person name="Simmons B.A."/>
            <person name="Magnuson J.K."/>
            <person name="Henrissat B."/>
            <person name="Mortensen U.H."/>
            <person name="Larsen T.O."/>
            <person name="Devries R.P."/>
            <person name="Grigoriev I.V."/>
            <person name="Machida M."/>
            <person name="Baker S.E."/>
            <person name="Andersen M.R."/>
        </authorList>
    </citation>
    <scope>NUCLEOTIDE SEQUENCE [LARGE SCALE GENOMIC DNA]</scope>
    <source>
        <strain evidence="2">IBT 14317</strain>
    </source>
</reference>
<keyword evidence="1" id="KW-0812">Transmembrane</keyword>
<dbReference type="Proteomes" id="UP000326877">
    <property type="component" value="Unassembled WGS sequence"/>
</dbReference>
<protein>
    <submittedName>
        <fullName evidence="2">Uncharacterized protein</fullName>
    </submittedName>
</protein>